<dbReference type="Proteomes" id="UP000187203">
    <property type="component" value="Unassembled WGS sequence"/>
</dbReference>
<accession>A0A1R3I9S8</accession>
<evidence type="ECO:0000313" key="1">
    <source>
        <dbReference type="EMBL" id="OMO79353.1"/>
    </source>
</evidence>
<keyword evidence="2" id="KW-1185">Reference proteome</keyword>
<organism evidence="1 2">
    <name type="scientific">Corchorus olitorius</name>
    <dbReference type="NCBI Taxonomy" id="93759"/>
    <lineage>
        <taxon>Eukaryota</taxon>
        <taxon>Viridiplantae</taxon>
        <taxon>Streptophyta</taxon>
        <taxon>Embryophyta</taxon>
        <taxon>Tracheophyta</taxon>
        <taxon>Spermatophyta</taxon>
        <taxon>Magnoliopsida</taxon>
        <taxon>eudicotyledons</taxon>
        <taxon>Gunneridae</taxon>
        <taxon>Pentapetalae</taxon>
        <taxon>rosids</taxon>
        <taxon>malvids</taxon>
        <taxon>Malvales</taxon>
        <taxon>Malvaceae</taxon>
        <taxon>Grewioideae</taxon>
        <taxon>Apeibeae</taxon>
        <taxon>Corchorus</taxon>
    </lineage>
</organism>
<sequence>MGAGDHENLGEGNCVVRWWEEKREPEFPGCGGCEARGAG</sequence>
<dbReference type="AlphaFoldDB" id="A0A1R3I9S8"/>
<name>A0A1R3I9S8_9ROSI</name>
<gene>
    <name evidence="1" type="ORF">COLO4_24463</name>
</gene>
<evidence type="ECO:0000313" key="2">
    <source>
        <dbReference type="Proteomes" id="UP000187203"/>
    </source>
</evidence>
<reference evidence="2" key="1">
    <citation type="submission" date="2013-09" db="EMBL/GenBank/DDBJ databases">
        <title>Corchorus olitorius genome sequencing.</title>
        <authorList>
            <person name="Alam M."/>
            <person name="Haque M.S."/>
            <person name="Islam M.S."/>
            <person name="Emdad E.M."/>
            <person name="Islam M.M."/>
            <person name="Ahmed B."/>
            <person name="Halim A."/>
            <person name="Hossen Q.M.M."/>
            <person name="Hossain M.Z."/>
            <person name="Ahmed R."/>
            <person name="Khan M.M."/>
            <person name="Islam R."/>
            <person name="Rashid M.M."/>
            <person name="Khan S.A."/>
            <person name="Rahman M.S."/>
            <person name="Alam M."/>
            <person name="Yahiya A.S."/>
            <person name="Khan M.S."/>
            <person name="Azam M.S."/>
            <person name="Haque T."/>
            <person name="Lashkar M.Z.H."/>
            <person name="Akhand A.I."/>
            <person name="Morshed G."/>
            <person name="Roy S."/>
            <person name="Uddin K.S."/>
            <person name="Rabeya T."/>
            <person name="Hossain A.S."/>
            <person name="Chowdhury A."/>
            <person name="Snigdha A.R."/>
            <person name="Mortoza M.S."/>
            <person name="Matin S.A."/>
            <person name="Hoque S.M.E."/>
            <person name="Islam M.K."/>
            <person name="Roy D.K."/>
            <person name="Haider R."/>
            <person name="Moosa M.M."/>
            <person name="Elias S.M."/>
            <person name="Hasan A.M."/>
            <person name="Jahan S."/>
            <person name="Shafiuddin M."/>
            <person name="Mahmood N."/>
            <person name="Shommy N.S."/>
        </authorList>
    </citation>
    <scope>NUCLEOTIDE SEQUENCE [LARGE SCALE GENOMIC DNA]</scope>
    <source>
        <strain evidence="2">cv. O-4</strain>
    </source>
</reference>
<dbReference type="EMBL" id="AWUE01018570">
    <property type="protein sequence ID" value="OMO79353.1"/>
    <property type="molecule type" value="Genomic_DNA"/>
</dbReference>
<comment type="caution">
    <text evidence="1">The sequence shown here is derived from an EMBL/GenBank/DDBJ whole genome shotgun (WGS) entry which is preliminary data.</text>
</comment>
<protein>
    <submittedName>
        <fullName evidence="1">Uncharacterized protein</fullName>
    </submittedName>
</protein>
<proteinExistence type="predicted"/>